<dbReference type="HOGENOM" id="CLU_042622_0_0_2"/>
<dbReference type="SUPFAM" id="SSF64182">
    <property type="entry name" value="DHH phosphoesterases"/>
    <property type="match status" value="1"/>
</dbReference>
<proteinExistence type="predicted"/>
<dbReference type="Pfam" id="PF02272">
    <property type="entry name" value="DHHA1"/>
    <property type="match status" value="1"/>
</dbReference>
<reference evidence="5" key="1">
    <citation type="journal article" date="2008" name="J. Bacteriol.">
        <title>Genome sequence of Thermofilum pendens reveals an exceptional loss of biosynthetic pathways without genome reduction.</title>
        <authorList>
            <person name="Anderson I."/>
            <person name="Rodriguez J."/>
            <person name="Susanti D."/>
            <person name="Porat I."/>
            <person name="Reich C."/>
            <person name="Ulrich L.E."/>
            <person name="Elkins J.G."/>
            <person name="Mavromatis K."/>
            <person name="Lykidis A."/>
            <person name="Kim E."/>
            <person name="Thompson L.S."/>
            <person name="Nolan M."/>
            <person name="Land M."/>
            <person name="Copeland A."/>
            <person name="Lapidus A."/>
            <person name="Lucas S."/>
            <person name="Detter C."/>
            <person name="Zhulin I.B."/>
            <person name="Olsen G.J."/>
            <person name="Whitman W."/>
            <person name="Mukhopadhyay B."/>
            <person name="Bristow J."/>
            <person name="Kyrpides N."/>
        </authorList>
    </citation>
    <scope>NUCLEOTIDE SEQUENCE [LARGE SCALE GENOMIC DNA]</scope>
    <source>
        <strain evidence="5">DSM 2475 / Hrk 5</strain>
    </source>
</reference>
<dbReference type="EMBL" id="CP000505">
    <property type="protein sequence ID" value="ABL77920.1"/>
    <property type="molecule type" value="Genomic_DNA"/>
</dbReference>
<name>A1RXJ0_THEPD</name>
<organism evidence="4 5">
    <name type="scientific">Thermofilum pendens (strain DSM 2475 / Hrk 5)</name>
    <dbReference type="NCBI Taxonomy" id="368408"/>
    <lineage>
        <taxon>Archaea</taxon>
        <taxon>Thermoproteota</taxon>
        <taxon>Thermoprotei</taxon>
        <taxon>Thermofilales</taxon>
        <taxon>Thermofilaceae</taxon>
        <taxon>Thermofilum</taxon>
    </lineage>
</organism>
<dbReference type="Pfam" id="PF01368">
    <property type="entry name" value="DHH"/>
    <property type="match status" value="1"/>
</dbReference>
<dbReference type="Pfam" id="PF21763">
    <property type="entry name" value="DHH_CID"/>
    <property type="match status" value="1"/>
</dbReference>
<dbReference type="GeneID" id="4601352"/>
<evidence type="ECO:0000259" key="2">
    <source>
        <dbReference type="Pfam" id="PF02272"/>
    </source>
</evidence>
<sequence length="465" mass="51309">MARIEELTSSFAEFMSKLLESREWVLVVSHYDADGLSSLSLMLYFLWSHGVPFHARLVEQVDPRTLEELPLGEYDYAIFLDLGSGYKHLIERYAEGKNILLIDHHVPSSPKGEECCVEINPYRVGLNGSEEASASTLTYLLLRSLDEKVEKMVHVALVGALGDRLDLGPRYSFKGLNERVLREALDRKVVEASLGLRFFGGPKRPLVKAIARTTDPFLPGLTGNETACYNFLKKIGIEPKAGEELRTVGSLSSEEVKKLATELVKYMLSAGLSVKDAQKIIGYNYYLASEKPESPLRDLREYAYILNALGRMENYEVAVAINLGGRGSLLAIAEDVSNNYRKTLARLIESVLSGDSEKVKVYEGRISVIIEVRDANPKLTGPLSSILASLLSQKFRDKKLLGVAAPLSKEDSTLKISFRRLTEEVDIGRTLQDIAAKIGIEGGGHPAAGGAVVSRDKLKALLEHL</sequence>
<evidence type="ECO:0000313" key="5">
    <source>
        <dbReference type="Proteomes" id="UP000000641"/>
    </source>
</evidence>
<dbReference type="PANTHER" id="PTHR30255">
    <property type="entry name" value="SINGLE-STRANDED-DNA-SPECIFIC EXONUCLEASE RECJ"/>
    <property type="match status" value="1"/>
</dbReference>
<feature type="domain" description="DHHA1" evidence="2">
    <location>
        <begin position="384"/>
        <end position="464"/>
    </location>
</feature>
<feature type="domain" description="DDH" evidence="1">
    <location>
        <begin position="25"/>
        <end position="147"/>
    </location>
</feature>
<dbReference type="InterPro" id="IPR051673">
    <property type="entry name" value="SSDNA_exonuclease_RecJ"/>
</dbReference>
<dbReference type="EnsemblBacteria" id="ABL77920">
    <property type="protein sequence ID" value="ABL77920"/>
    <property type="gene ID" value="Tpen_0514"/>
</dbReference>
<dbReference type="InterPro" id="IPR048515">
    <property type="entry name" value="DHH_CID"/>
</dbReference>
<dbReference type="InterPro" id="IPR003156">
    <property type="entry name" value="DHHA1_dom"/>
</dbReference>
<dbReference type="Proteomes" id="UP000000641">
    <property type="component" value="Chromosome"/>
</dbReference>
<accession>A1RXJ0</accession>
<keyword evidence="5" id="KW-1185">Reference proteome</keyword>
<dbReference type="Gene3D" id="3.90.1640.30">
    <property type="match status" value="1"/>
</dbReference>
<dbReference type="AlphaFoldDB" id="A1RXJ0"/>
<evidence type="ECO:0000259" key="1">
    <source>
        <dbReference type="Pfam" id="PF01368"/>
    </source>
</evidence>
<protein>
    <submittedName>
        <fullName evidence="4">Phosphoesterase, RecJ domain protein</fullName>
    </submittedName>
</protein>
<dbReference type="GO" id="GO:0004527">
    <property type="term" value="F:exonuclease activity"/>
    <property type="evidence" value="ECO:0007669"/>
    <property type="project" value="UniProtKB-KW"/>
</dbReference>
<dbReference type="OrthoDB" id="36101at2157"/>
<dbReference type="KEGG" id="tpe:Tpen_0514"/>
<gene>
    <name evidence="4" type="ordered locus">Tpen_0514</name>
</gene>
<dbReference type="GO" id="GO:0003676">
    <property type="term" value="F:nucleic acid binding"/>
    <property type="evidence" value="ECO:0007669"/>
    <property type="project" value="InterPro"/>
</dbReference>
<feature type="domain" description="DHH-CID" evidence="3">
    <location>
        <begin position="199"/>
        <end position="281"/>
    </location>
</feature>
<evidence type="ECO:0000259" key="3">
    <source>
        <dbReference type="Pfam" id="PF21763"/>
    </source>
</evidence>
<dbReference type="InterPro" id="IPR038763">
    <property type="entry name" value="DHH_sf"/>
</dbReference>
<dbReference type="RefSeq" id="WP_011752185.1">
    <property type="nucleotide sequence ID" value="NC_008698.1"/>
</dbReference>
<dbReference type="STRING" id="368408.Tpen_0514"/>
<dbReference type="PANTHER" id="PTHR30255:SF2">
    <property type="entry name" value="SINGLE-STRANDED-DNA-SPECIFIC EXONUCLEASE RECJ"/>
    <property type="match status" value="1"/>
</dbReference>
<dbReference type="InterPro" id="IPR001667">
    <property type="entry name" value="DDH_dom"/>
</dbReference>
<dbReference type="eggNOG" id="arCOG00427">
    <property type="taxonomic scope" value="Archaea"/>
</dbReference>
<evidence type="ECO:0000313" key="4">
    <source>
        <dbReference type="EMBL" id="ABL77920.1"/>
    </source>
</evidence>